<accession>A0A6B3SHF5</accession>
<dbReference type="InterPro" id="IPR003661">
    <property type="entry name" value="HisK_dim/P_dom"/>
</dbReference>
<keyword evidence="8" id="KW-0472">Membrane</keyword>
<evidence type="ECO:0000256" key="8">
    <source>
        <dbReference type="ARBA" id="ARBA00023136"/>
    </source>
</evidence>
<dbReference type="PROSITE" id="PS50110">
    <property type="entry name" value="RESPONSE_REGULATORY"/>
    <property type="match status" value="1"/>
</dbReference>
<dbReference type="InterPro" id="IPR003594">
    <property type="entry name" value="HATPase_dom"/>
</dbReference>
<dbReference type="CDD" id="cd00075">
    <property type="entry name" value="HATPase"/>
    <property type="match status" value="1"/>
</dbReference>
<dbReference type="CDD" id="cd00130">
    <property type="entry name" value="PAS"/>
    <property type="match status" value="3"/>
</dbReference>
<dbReference type="SMART" id="SM00388">
    <property type="entry name" value="HisKA"/>
    <property type="match status" value="1"/>
</dbReference>
<dbReference type="InterPro" id="IPR036097">
    <property type="entry name" value="HisK_dim/P_sf"/>
</dbReference>
<organism evidence="14 15">
    <name type="scientific">Noviherbaspirillum galbum</name>
    <dbReference type="NCBI Taxonomy" id="2709383"/>
    <lineage>
        <taxon>Bacteria</taxon>
        <taxon>Pseudomonadati</taxon>
        <taxon>Pseudomonadota</taxon>
        <taxon>Betaproteobacteria</taxon>
        <taxon>Burkholderiales</taxon>
        <taxon>Oxalobacteraceae</taxon>
        <taxon>Noviherbaspirillum</taxon>
    </lineage>
</organism>
<dbReference type="CDD" id="cd00082">
    <property type="entry name" value="HisKA"/>
    <property type="match status" value="1"/>
</dbReference>
<feature type="modified residue" description="4-aspartylphosphate" evidence="9">
    <location>
        <position position="858"/>
    </location>
</feature>
<dbReference type="Proteomes" id="UP000482155">
    <property type="component" value="Unassembled WGS sequence"/>
</dbReference>
<dbReference type="GO" id="GO:0005886">
    <property type="term" value="C:plasma membrane"/>
    <property type="evidence" value="ECO:0007669"/>
    <property type="project" value="UniProtKB-SubCell"/>
</dbReference>
<dbReference type="Gene3D" id="1.10.287.130">
    <property type="match status" value="1"/>
</dbReference>
<dbReference type="PRINTS" id="PR00344">
    <property type="entry name" value="BCTRLSENSOR"/>
</dbReference>
<evidence type="ECO:0000259" key="10">
    <source>
        <dbReference type="PROSITE" id="PS50109"/>
    </source>
</evidence>
<feature type="domain" description="Histidine kinase" evidence="10">
    <location>
        <begin position="567"/>
        <end position="785"/>
    </location>
</feature>
<evidence type="ECO:0000256" key="3">
    <source>
        <dbReference type="ARBA" id="ARBA00012438"/>
    </source>
</evidence>
<dbReference type="Pfam" id="PF00512">
    <property type="entry name" value="HisKA"/>
    <property type="match status" value="1"/>
</dbReference>
<dbReference type="InterPro" id="IPR004358">
    <property type="entry name" value="Sig_transdc_His_kin-like_C"/>
</dbReference>
<feature type="domain" description="PAC" evidence="13">
    <location>
        <begin position="509"/>
        <end position="556"/>
    </location>
</feature>
<dbReference type="InterPro" id="IPR000014">
    <property type="entry name" value="PAS"/>
</dbReference>
<feature type="domain" description="Response regulatory" evidence="11">
    <location>
        <begin position="809"/>
        <end position="925"/>
    </location>
</feature>
<reference evidence="14 15" key="1">
    <citation type="submission" date="2020-02" db="EMBL/GenBank/DDBJ databases">
        <authorList>
            <person name="Kim M.K."/>
        </authorList>
    </citation>
    <scope>NUCLEOTIDE SEQUENCE [LARGE SCALE GENOMIC DNA]</scope>
    <source>
        <strain evidence="14 15">17J57-3</strain>
    </source>
</reference>
<dbReference type="EMBL" id="JAAIVB010000011">
    <property type="protein sequence ID" value="NEX60083.1"/>
    <property type="molecule type" value="Genomic_DNA"/>
</dbReference>
<comment type="catalytic activity">
    <reaction evidence="1">
        <text>ATP + protein L-histidine = ADP + protein N-phospho-L-histidine.</text>
        <dbReference type="EC" id="2.7.13.3"/>
    </reaction>
</comment>
<dbReference type="SMART" id="SM00086">
    <property type="entry name" value="PAC"/>
    <property type="match status" value="3"/>
</dbReference>
<evidence type="ECO:0000259" key="11">
    <source>
        <dbReference type="PROSITE" id="PS50110"/>
    </source>
</evidence>
<dbReference type="PANTHER" id="PTHR43547">
    <property type="entry name" value="TWO-COMPONENT HISTIDINE KINASE"/>
    <property type="match status" value="1"/>
</dbReference>
<dbReference type="GO" id="GO:0000155">
    <property type="term" value="F:phosphorelay sensor kinase activity"/>
    <property type="evidence" value="ECO:0007669"/>
    <property type="project" value="InterPro"/>
</dbReference>
<evidence type="ECO:0000259" key="13">
    <source>
        <dbReference type="PROSITE" id="PS50113"/>
    </source>
</evidence>
<dbReference type="Pfam" id="PF02518">
    <property type="entry name" value="HATPase_c"/>
    <property type="match status" value="1"/>
</dbReference>
<dbReference type="InterPro" id="IPR011006">
    <property type="entry name" value="CheY-like_superfamily"/>
</dbReference>
<comment type="caution">
    <text evidence="14">The sequence shown here is derived from an EMBL/GenBank/DDBJ whole genome shotgun (WGS) entry which is preliminary data.</text>
</comment>
<dbReference type="Gene3D" id="3.40.50.2300">
    <property type="match status" value="1"/>
</dbReference>
<dbReference type="InterPro" id="IPR013656">
    <property type="entry name" value="PAS_4"/>
</dbReference>
<gene>
    <name evidence="14" type="ORF">G3574_03235</name>
</gene>
<evidence type="ECO:0000313" key="15">
    <source>
        <dbReference type="Proteomes" id="UP000482155"/>
    </source>
</evidence>
<dbReference type="InterPro" id="IPR001610">
    <property type="entry name" value="PAC"/>
</dbReference>
<protein>
    <recommendedName>
        <fullName evidence="3">histidine kinase</fullName>
        <ecNumber evidence="3">2.7.13.3</ecNumber>
    </recommendedName>
</protein>
<evidence type="ECO:0000256" key="5">
    <source>
        <dbReference type="ARBA" id="ARBA00022679"/>
    </source>
</evidence>
<keyword evidence="7" id="KW-0902">Two-component regulatory system</keyword>
<dbReference type="PROSITE" id="PS50109">
    <property type="entry name" value="HIS_KIN"/>
    <property type="match status" value="1"/>
</dbReference>
<dbReference type="InterPro" id="IPR036890">
    <property type="entry name" value="HATPase_C_sf"/>
</dbReference>
<feature type="domain" description="PAS" evidence="12">
    <location>
        <begin position="3"/>
        <end position="48"/>
    </location>
</feature>
<dbReference type="InterPro" id="IPR005467">
    <property type="entry name" value="His_kinase_dom"/>
</dbReference>
<evidence type="ECO:0000256" key="9">
    <source>
        <dbReference type="PROSITE-ProRule" id="PRU00169"/>
    </source>
</evidence>
<dbReference type="SMART" id="SM00091">
    <property type="entry name" value="PAS"/>
    <property type="match status" value="4"/>
</dbReference>
<dbReference type="SUPFAM" id="SSF52172">
    <property type="entry name" value="CheY-like"/>
    <property type="match status" value="1"/>
</dbReference>
<dbReference type="Gene3D" id="3.30.450.20">
    <property type="entry name" value="PAS domain"/>
    <property type="match status" value="4"/>
</dbReference>
<dbReference type="SMART" id="SM00448">
    <property type="entry name" value="REC"/>
    <property type="match status" value="1"/>
</dbReference>
<evidence type="ECO:0000256" key="7">
    <source>
        <dbReference type="ARBA" id="ARBA00023012"/>
    </source>
</evidence>
<name>A0A6B3SHF5_9BURK</name>
<dbReference type="InterPro" id="IPR001789">
    <property type="entry name" value="Sig_transdc_resp-reg_receiver"/>
</dbReference>
<dbReference type="InterPro" id="IPR035965">
    <property type="entry name" value="PAS-like_dom_sf"/>
</dbReference>
<dbReference type="SUPFAM" id="SSF55874">
    <property type="entry name" value="ATPase domain of HSP90 chaperone/DNA topoisomerase II/histidine kinase"/>
    <property type="match status" value="1"/>
</dbReference>
<dbReference type="FunFam" id="3.30.565.10:FF:000006">
    <property type="entry name" value="Sensor histidine kinase WalK"/>
    <property type="match status" value="1"/>
</dbReference>
<keyword evidence="4 9" id="KW-0597">Phosphoprotein</keyword>
<dbReference type="InterPro" id="IPR013655">
    <property type="entry name" value="PAS_fold_3"/>
</dbReference>
<feature type="domain" description="PAC" evidence="13">
    <location>
        <begin position="382"/>
        <end position="435"/>
    </location>
</feature>
<dbReference type="SUPFAM" id="SSF47384">
    <property type="entry name" value="Homodimeric domain of signal transducing histidine kinase"/>
    <property type="match status" value="1"/>
</dbReference>
<evidence type="ECO:0000256" key="4">
    <source>
        <dbReference type="ARBA" id="ARBA00022553"/>
    </source>
</evidence>
<evidence type="ECO:0000259" key="12">
    <source>
        <dbReference type="PROSITE" id="PS50112"/>
    </source>
</evidence>
<dbReference type="PROSITE" id="PS50113">
    <property type="entry name" value="PAC"/>
    <property type="match status" value="2"/>
</dbReference>
<dbReference type="RefSeq" id="WP_163960586.1">
    <property type="nucleotide sequence ID" value="NZ_JAAIVB010000011.1"/>
</dbReference>
<dbReference type="Gene3D" id="3.30.565.10">
    <property type="entry name" value="Histidine kinase-like ATPase, C-terminal domain"/>
    <property type="match status" value="1"/>
</dbReference>
<dbReference type="AlphaFoldDB" id="A0A6B3SHF5"/>
<dbReference type="Pfam" id="PF08447">
    <property type="entry name" value="PAS_3"/>
    <property type="match status" value="1"/>
</dbReference>
<feature type="domain" description="PAS" evidence="12">
    <location>
        <begin position="306"/>
        <end position="378"/>
    </location>
</feature>
<evidence type="ECO:0000256" key="6">
    <source>
        <dbReference type="ARBA" id="ARBA00022777"/>
    </source>
</evidence>
<sequence>MENKADYEALFRAGPYPHLVVDKSLTIIEANDAYLNATGTTREQLIGQWVFDTFPENPADPSSTNVKQVKSSMERAIATGTPDTTPILRYAVPVSRDEGNGFEARYWSAVHTPVLGQDGEVAFVVQNALDVTHLYRMSQDPQLASGSPPAAKDLCLDSFGRAQMHEAMMRVLKDERSHLRNLFNQSPGFVAVTMGPSHVFEMVNDAYYQLVGHRDLLGKPVFEALPELLEQGFKELIDAVYQTGQPWVGQGIKGYVRPTEGGPMVERYVDLVYQPFYDANGKVIGVFSQGHDVTDAYKARVAERQVEERWKLALEASGGGVWVWDIPNGKVEISHTWKAMLGYGDTEVEESYDGWRRLVHPDDLSQTLSALDKHAAGETEKYSAQYRMRHKNGSWVWILGRGAVIDRDADGKPLRMIGTNTDVSHIKRIEEELRIERDRSQAVFDTMTEGFLMIDQDWIVLYINAEGLLLSDLDERQVIGYHHWEIWSELVGSDVERLYRRVMHARTPESTEFHYFYPNGKTAWIEVRVYPAMDNGLAVFFRDISGRKEAEEKLKDADRRKDEFLAMLAHELRNPLAPIGAAAELLQLVKLDENRVQKTSEIIGRQVSHMTGLIDDLLDVSRVTRGLIELDKVALDIQHVVADAVEQIRPLIHARRHELTIRLAPQTAIVMGDKKRLVQVLANVLNNAAKYTAEGGHIILSTSVQESDVLIHISDDGIGMKPETAQHAFDLFAQAERTSDRSSGGLGLGLALVKSLVDLHGGTVTCRSDGLGQGSTFSISLPRLREQAHPDGTLHTESASQSACAPLLRILVVDDNVDAADMLKLLLEAKGHEVLVEHGPYQALDRAKLYRPQVCLIDIGLPVIDGNALARRLRLQSENVSTVLVAVTGYGQDSDRASSLAAGFDYHFVKPVDMSKLTTLLSAISKS</sequence>
<comment type="subcellular location">
    <subcellularLocation>
        <location evidence="2">Cell inner membrane</location>
        <topology evidence="2">Multi-pass membrane protein</topology>
    </subcellularLocation>
</comment>
<dbReference type="InterPro" id="IPR000700">
    <property type="entry name" value="PAS-assoc_C"/>
</dbReference>
<evidence type="ECO:0000256" key="2">
    <source>
        <dbReference type="ARBA" id="ARBA00004429"/>
    </source>
</evidence>
<evidence type="ECO:0000256" key="1">
    <source>
        <dbReference type="ARBA" id="ARBA00000085"/>
    </source>
</evidence>
<keyword evidence="15" id="KW-1185">Reference proteome</keyword>
<dbReference type="CDD" id="cd17580">
    <property type="entry name" value="REC_2_DhkD-like"/>
    <property type="match status" value="1"/>
</dbReference>
<dbReference type="PANTHER" id="PTHR43547:SF2">
    <property type="entry name" value="HYBRID SIGNAL TRANSDUCTION HISTIDINE KINASE C"/>
    <property type="match status" value="1"/>
</dbReference>
<dbReference type="FunFam" id="1.10.287.130:FF:000001">
    <property type="entry name" value="Two-component sensor histidine kinase"/>
    <property type="match status" value="1"/>
</dbReference>
<dbReference type="Pfam" id="PF00072">
    <property type="entry name" value="Response_reg"/>
    <property type="match status" value="1"/>
</dbReference>
<dbReference type="NCBIfam" id="TIGR00229">
    <property type="entry name" value="sensory_box"/>
    <property type="match status" value="4"/>
</dbReference>
<proteinExistence type="predicted"/>
<dbReference type="Pfam" id="PF08448">
    <property type="entry name" value="PAS_4"/>
    <property type="match status" value="3"/>
</dbReference>
<dbReference type="EC" id="2.7.13.3" evidence="3"/>
<evidence type="ECO:0000313" key="14">
    <source>
        <dbReference type="EMBL" id="NEX60083.1"/>
    </source>
</evidence>
<keyword evidence="6" id="KW-0418">Kinase</keyword>
<dbReference type="SMART" id="SM00387">
    <property type="entry name" value="HATPase_c"/>
    <property type="match status" value="1"/>
</dbReference>
<dbReference type="PROSITE" id="PS50112">
    <property type="entry name" value="PAS"/>
    <property type="match status" value="2"/>
</dbReference>
<keyword evidence="5" id="KW-0808">Transferase</keyword>
<dbReference type="SUPFAM" id="SSF55785">
    <property type="entry name" value="PYP-like sensor domain (PAS domain)"/>
    <property type="match status" value="4"/>
</dbReference>